<evidence type="ECO:0008006" key="4">
    <source>
        <dbReference type="Google" id="ProtNLM"/>
    </source>
</evidence>
<name>A0ABU2RR87_9ACTN</name>
<comment type="caution">
    <text evidence="2">The sequence shown here is derived from an EMBL/GenBank/DDBJ whole genome shotgun (WGS) entry which is preliminary data.</text>
</comment>
<evidence type="ECO:0000313" key="2">
    <source>
        <dbReference type="EMBL" id="MDT0430399.1"/>
    </source>
</evidence>
<accession>A0ABU2RR87</accession>
<evidence type="ECO:0000256" key="1">
    <source>
        <dbReference type="SAM" id="Coils"/>
    </source>
</evidence>
<dbReference type="Proteomes" id="UP001183777">
    <property type="component" value="Unassembled WGS sequence"/>
</dbReference>
<dbReference type="RefSeq" id="WP_311659138.1">
    <property type="nucleotide sequence ID" value="NZ_JAVREX010000010.1"/>
</dbReference>
<sequence length="157" mass="17757">MTTPPTQTVFARLARDNPDLTDRDRQIMRAFERLLDGQPEITDGSITAMNIAAEAGISRASYYRSPVAAAVKEILAIPQIKLPEIDELKTELTRLRKKMRTLRADRAAEIRELKDTVATYANQIQALTLLNEELVEDARKLRTQFAEHSDGVVRPLR</sequence>
<gene>
    <name evidence="2" type="ORF">RM649_22470</name>
</gene>
<evidence type="ECO:0000313" key="3">
    <source>
        <dbReference type="Proteomes" id="UP001183777"/>
    </source>
</evidence>
<organism evidence="2 3">
    <name type="scientific">Streptomyces salyersiae</name>
    <dbReference type="NCBI Taxonomy" id="3075530"/>
    <lineage>
        <taxon>Bacteria</taxon>
        <taxon>Bacillati</taxon>
        <taxon>Actinomycetota</taxon>
        <taxon>Actinomycetes</taxon>
        <taxon>Kitasatosporales</taxon>
        <taxon>Streptomycetaceae</taxon>
        <taxon>Streptomyces</taxon>
    </lineage>
</organism>
<proteinExistence type="predicted"/>
<keyword evidence="1" id="KW-0175">Coiled coil</keyword>
<protein>
    <recommendedName>
        <fullName evidence="4">TetR family transcriptional regulator</fullName>
    </recommendedName>
</protein>
<reference evidence="3" key="1">
    <citation type="submission" date="2023-07" db="EMBL/GenBank/DDBJ databases">
        <title>30 novel species of actinomycetes from the DSMZ collection.</title>
        <authorList>
            <person name="Nouioui I."/>
        </authorList>
    </citation>
    <scope>NUCLEOTIDE SEQUENCE [LARGE SCALE GENOMIC DNA]</scope>
    <source>
        <strain evidence="3">DSM 41770</strain>
    </source>
</reference>
<dbReference type="EMBL" id="JAVREX010000010">
    <property type="protein sequence ID" value="MDT0430399.1"/>
    <property type="molecule type" value="Genomic_DNA"/>
</dbReference>
<keyword evidence="3" id="KW-1185">Reference proteome</keyword>
<feature type="coiled-coil region" evidence="1">
    <location>
        <begin position="85"/>
        <end position="144"/>
    </location>
</feature>
<dbReference type="Gene3D" id="1.20.5.1700">
    <property type="match status" value="1"/>
</dbReference>